<evidence type="ECO:0000256" key="23">
    <source>
        <dbReference type="PROSITE-ProRule" id="PRU00047"/>
    </source>
</evidence>
<keyword evidence="23" id="KW-0862">Zinc</keyword>
<dbReference type="InterPro" id="IPR005162">
    <property type="entry name" value="Retrotrans_gag_dom"/>
</dbReference>
<evidence type="ECO:0000256" key="22">
    <source>
        <dbReference type="ARBA" id="ARBA00039658"/>
    </source>
</evidence>
<gene>
    <name evidence="30" type="ORF">QTP70_014812</name>
</gene>
<evidence type="ECO:0000259" key="26">
    <source>
        <dbReference type="PROSITE" id="PS50013"/>
    </source>
</evidence>
<evidence type="ECO:0000256" key="20">
    <source>
        <dbReference type="ARBA" id="ARBA00023172"/>
    </source>
</evidence>
<dbReference type="Gene3D" id="1.10.340.70">
    <property type="match status" value="1"/>
</dbReference>
<dbReference type="InterPro" id="IPR021109">
    <property type="entry name" value="Peptidase_aspartic_dom_sf"/>
</dbReference>
<evidence type="ECO:0000256" key="10">
    <source>
        <dbReference type="ARBA" id="ARBA00022723"/>
    </source>
</evidence>
<keyword evidence="6" id="KW-0645">Protease</keyword>
<dbReference type="Pfam" id="PF24626">
    <property type="entry name" value="SH3_Tf2-1"/>
    <property type="match status" value="1"/>
</dbReference>
<comment type="similarity">
    <text evidence="3">Belongs to the beta type-B retroviral polymerase family. HERV class-II K(HML-2) pol subfamily.</text>
</comment>
<dbReference type="Gene3D" id="2.40.70.10">
    <property type="entry name" value="Acid Proteases"/>
    <property type="match status" value="1"/>
</dbReference>
<keyword evidence="8" id="KW-0548">Nucleotidyltransferase</keyword>
<evidence type="ECO:0000256" key="4">
    <source>
        <dbReference type="ARBA" id="ARBA00012180"/>
    </source>
</evidence>
<keyword evidence="31" id="KW-1185">Reference proteome</keyword>
<dbReference type="InterPro" id="IPR000477">
    <property type="entry name" value="RT_dom"/>
</dbReference>
<reference evidence="30" key="1">
    <citation type="submission" date="2023-06" db="EMBL/GenBank/DDBJ databases">
        <title>Male Hemibagrus guttatus genome.</title>
        <authorList>
            <person name="Bian C."/>
        </authorList>
    </citation>
    <scope>NUCLEOTIDE SEQUENCE</scope>
    <source>
        <strain evidence="30">Male_cb2023</strain>
        <tissue evidence="30">Muscle</tissue>
    </source>
</reference>
<dbReference type="InterPro" id="IPR056924">
    <property type="entry name" value="SH3_Tf2-1"/>
</dbReference>
<evidence type="ECO:0000256" key="6">
    <source>
        <dbReference type="ARBA" id="ARBA00022670"/>
    </source>
</evidence>
<dbReference type="SUPFAM" id="SSF53098">
    <property type="entry name" value="Ribonuclease H-like"/>
    <property type="match status" value="1"/>
</dbReference>
<dbReference type="Pfam" id="PF00078">
    <property type="entry name" value="RVT_1"/>
    <property type="match status" value="1"/>
</dbReference>
<keyword evidence="20" id="KW-0233">DNA recombination</keyword>
<dbReference type="GO" id="GO:0005737">
    <property type="term" value="C:cytoplasm"/>
    <property type="evidence" value="ECO:0007669"/>
    <property type="project" value="UniProtKB-SubCell"/>
</dbReference>
<keyword evidence="10" id="KW-0479">Metal-binding</keyword>
<dbReference type="CDD" id="cd09274">
    <property type="entry name" value="RNase_HI_RT_Ty3"/>
    <property type="match status" value="1"/>
</dbReference>
<dbReference type="InterPro" id="IPR036397">
    <property type="entry name" value="RNaseH_sf"/>
</dbReference>
<protein>
    <recommendedName>
        <fullName evidence="22">Gypsy retrotransposon integrase-like protein 1</fullName>
        <ecNumber evidence="4">3.1.26.4</ecNumber>
    </recommendedName>
</protein>
<evidence type="ECO:0000256" key="19">
    <source>
        <dbReference type="ARBA" id="ARBA00023125"/>
    </source>
</evidence>
<dbReference type="Pfam" id="PF03732">
    <property type="entry name" value="Retrotrans_gag"/>
    <property type="match status" value="1"/>
</dbReference>
<feature type="region of interest" description="Disordered" evidence="25">
    <location>
        <begin position="1676"/>
        <end position="1711"/>
    </location>
</feature>
<dbReference type="GO" id="GO:0008270">
    <property type="term" value="F:zinc ion binding"/>
    <property type="evidence" value="ECO:0007669"/>
    <property type="project" value="UniProtKB-KW"/>
</dbReference>
<accession>A0AAE0UJQ0</accession>
<feature type="domain" description="Integrase catalytic" evidence="29">
    <location>
        <begin position="1329"/>
        <end position="1488"/>
    </location>
</feature>
<dbReference type="SMART" id="SM00298">
    <property type="entry name" value="CHROMO"/>
    <property type="match status" value="1"/>
</dbReference>
<dbReference type="PROSITE" id="PS50878">
    <property type="entry name" value="RT_POL"/>
    <property type="match status" value="1"/>
</dbReference>
<dbReference type="Proteomes" id="UP001274896">
    <property type="component" value="Unassembled WGS sequence"/>
</dbReference>
<evidence type="ECO:0000259" key="27">
    <source>
        <dbReference type="PROSITE" id="PS50158"/>
    </source>
</evidence>
<dbReference type="GO" id="GO:0003677">
    <property type="term" value="F:DNA binding"/>
    <property type="evidence" value="ECO:0007669"/>
    <property type="project" value="UniProtKB-KW"/>
</dbReference>
<feature type="domain" description="CCHC-type" evidence="27">
    <location>
        <begin position="558"/>
        <end position="573"/>
    </location>
</feature>
<dbReference type="SUPFAM" id="SSF57756">
    <property type="entry name" value="Retrovirus zinc finger-like domains"/>
    <property type="match status" value="1"/>
</dbReference>
<dbReference type="GO" id="GO:0006508">
    <property type="term" value="P:proteolysis"/>
    <property type="evidence" value="ECO:0007669"/>
    <property type="project" value="UniProtKB-KW"/>
</dbReference>
<keyword evidence="15" id="KW-0229">DNA integration</keyword>
<feature type="coiled-coil region" evidence="24">
    <location>
        <begin position="147"/>
        <end position="215"/>
    </location>
</feature>
<feature type="coiled-coil region" evidence="24">
    <location>
        <begin position="77"/>
        <end position="115"/>
    </location>
</feature>
<dbReference type="PROSITE" id="PS50158">
    <property type="entry name" value="ZF_CCHC"/>
    <property type="match status" value="1"/>
</dbReference>
<dbReference type="FunFam" id="3.30.420.10:FF:000032">
    <property type="entry name" value="Retrovirus-related Pol polyprotein from transposon 297-like Protein"/>
    <property type="match status" value="1"/>
</dbReference>
<proteinExistence type="inferred from homology"/>
<dbReference type="Gene3D" id="4.10.60.10">
    <property type="entry name" value="Zinc finger, CCHC-type"/>
    <property type="match status" value="1"/>
</dbReference>
<evidence type="ECO:0000256" key="3">
    <source>
        <dbReference type="ARBA" id="ARBA00010879"/>
    </source>
</evidence>
<evidence type="ECO:0000256" key="5">
    <source>
        <dbReference type="ARBA" id="ARBA00022490"/>
    </source>
</evidence>
<feature type="domain" description="Reverse transcriptase" evidence="28">
    <location>
        <begin position="811"/>
        <end position="990"/>
    </location>
</feature>
<dbReference type="GO" id="GO:0006310">
    <property type="term" value="P:DNA recombination"/>
    <property type="evidence" value="ECO:0007669"/>
    <property type="project" value="UniProtKB-KW"/>
</dbReference>
<dbReference type="Pfam" id="PF00665">
    <property type="entry name" value="rve"/>
    <property type="match status" value="1"/>
</dbReference>
<dbReference type="InterPro" id="IPR023780">
    <property type="entry name" value="Chromo_domain"/>
</dbReference>
<evidence type="ECO:0000256" key="25">
    <source>
        <dbReference type="SAM" id="MobiDB-lite"/>
    </source>
</evidence>
<evidence type="ECO:0000256" key="13">
    <source>
        <dbReference type="ARBA" id="ARBA00022801"/>
    </source>
</evidence>
<evidence type="ECO:0000256" key="9">
    <source>
        <dbReference type="ARBA" id="ARBA00022722"/>
    </source>
</evidence>
<dbReference type="SUPFAM" id="SSF50630">
    <property type="entry name" value="Acid proteases"/>
    <property type="match status" value="1"/>
</dbReference>
<keyword evidence="9" id="KW-0540">Nuclease</keyword>
<keyword evidence="13" id="KW-0378">Hydrolase</keyword>
<dbReference type="SUPFAM" id="SSF56672">
    <property type="entry name" value="DNA/RNA polymerases"/>
    <property type="match status" value="1"/>
</dbReference>
<feature type="coiled-coil region" evidence="24">
    <location>
        <begin position="1728"/>
        <end position="1783"/>
    </location>
</feature>
<dbReference type="PANTHER" id="PTHR37984">
    <property type="entry name" value="PROTEIN CBG26694"/>
    <property type="match status" value="1"/>
</dbReference>
<dbReference type="SUPFAM" id="SSF54160">
    <property type="entry name" value="Chromo domain-like"/>
    <property type="match status" value="1"/>
</dbReference>
<dbReference type="CDD" id="cd00303">
    <property type="entry name" value="retropepsin_like"/>
    <property type="match status" value="1"/>
</dbReference>
<feature type="domain" description="Chromo" evidence="26">
    <location>
        <begin position="1634"/>
        <end position="1692"/>
    </location>
</feature>
<dbReference type="GO" id="GO:0004523">
    <property type="term" value="F:RNA-DNA hybrid ribonuclease activity"/>
    <property type="evidence" value="ECO:0007669"/>
    <property type="project" value="UniProtKB-EC"/>
</dbReference>
<dbReference type="Pfam" id="PF12180">
    <property type="entry name" value="EABR"/>
    <property type="match status" value="1"/>
</dbReference>
<comment type="caution">
    <text evidence="30">The sequence shown here is derived from an EMBL/GenBank/DDBJ whole genome shotgun (WGS) entry which is preliminary data.</text>
</comment>
<dbReference type="GO" id="GO:0003887">
    <property type="term" value="F:DNA-directed DNA polymerase activity"/>
    <property type="evidence" value="ECO:0007669"/>
    <property type="project" value="UniProtKB-KW"/>
</dbReference>
<evidence type="ECO:0000256" key="1">
    <source>
        <dbReference type="ARBA" id="ARBA00004123"/>
    </source>
</evidence>
<dbReference type="Pfam" id="PF17919">
    <property type="entry name" value="RT_RNaseH_2"/>
    <property type="match status" value="1"/>
</dbReference>
<keyword evidence="7" id="KW-0808">Transferase</keyword>
<dbReference type="InterPro" id="IPR001878">
    <property type="entry name" value="Znf_CCHC"/>
</dbReference>
<dbReference type="FunFam" id="3.10.20.370:FF:000003">
    <property type="entry name" value="Transposon Tf2-6 polyprotein"/>
    <property type="match status" value="1"/>
</dbReference>
<keyword evidence="11" id="KW-0064">Aspartyl protease</keyword>
<evidence type="ECO:0000256" key="2">
    <source>
        <dbReference type="ARBA" id="ARBA00004496"/>
    </source>
</evidence>
<feature type="compositionally biased region" description="Basic residues" evidence="25">
    <location>
        <begin position="1690"/>
        <end position="1702"/>
    </location>
</feature>
<dbReference type="InterPro" id="IPR036875">
    <property type="entry name" value="Znf_CCHC_sf"/>
</dbReference>
<keyword evidence="21" id="KW-0511">Multifunctional enzyme</keyword>
<evidence type="ECO:0000256" key="12">
    <source>
        <dbReference type="ARBA" id="ARBA00022759"/>
    </source>
</evidence>
<keyword evidence="16" id="KW-0695">RNA-directed DNA polymerase</keyword>
<evidence type="ECO:0000313" key="31">
    <source>
        <dbReference type="Proteomes" id="UP001274896"/>
    </source>
</evidence>
<dbReference type="GO" id="GO:0015074">
    <property type="term" value="P:DNA integration"/>
    <property type="evidence" value="ECO:0007669"/>
    <property type="project" value="UniProtKB-KW"/>
</dbReference>
<evidence type="ECO:0000256" key="21">
    <source>
        <dbReference type="ARBA" id="ARBA00023268"/>
    </source>
</evidence>
<name>A0AAE0UJQ0_9TELE</name>
<dbReference type="Gene3D" id="3.30.70.270">
    <property type="match status" value="2"/>
</dbReference>
<dbReference type="Gene3D" id="3.10.10.10">
    <property type="entry name" value="HIV Type 1 Reverse Transcriptase, subunit A, domain 1"/>
    <property type="match status" value="1"/>
</dbReference>
<dbReference type="GO" id="GO:0003964">
    <property type="term" value="F:RNA-directed DNA polymerase activity"/>
    <property type="evidence" value="ECO:0007669"/>
    <property type="project" value="UniProtKB-KW"/>
</dbReference>
<dbReference type="InterPro" id="IPR022008">
    <property type="entry name" value="EABR"/>
</dbReference>
<dbReference type="InterPro" id="IPR012337">
    <property type="entry name" value="RNaseH-like_sf"/>
</dbReference>
<evidence type="ECO:0000313" key="30">
    <source>
        <dbReference type="EMBL" id="KAK3507362.1"/>
    </source>
</evidence>
<dbReference type="InterPro" id="IPR041577">
    <property type="entry name" value="RT_RNaseH_2"/>
</dbReference>
<dbReference type="PROSITE" id="PS50994">
    <property type="entry name" value="INTEGRASE"/>
    <property type="match status" value="1"/>
</dbReference>
<keyword evidence="5" id="KW-0963">Cytoplasm</keyword>
<dbReference type="FunFam" id="3.30.70.270:FF:000020">
    <property type="entry name" value="Transposon Tf2-6 polyprotein-like Protein"/>
    <property type="match status" value="1"/>
</dbReference>
<dbReference type="CDD" id="cd01647">
    <property type="entry name" value="RT_LTR"/>
    <property type="match status" value="1"/>
</dbReference>
<dbReference type="EMBL" id="JAUCMX010000029">
    <property type="protein sequence ID" value="KAK3507362.1"/>
    <property type="molecule type" value="Genomic_DNA"/>
</dbReference>
<evidence type="ECO:0000256" key="14">
    <source>
        <dbReference type="ARBA" id="ARBA00022842"/>
    </source>
</evidence>
<dbReference type="GO" id="GO:0005634">
    <property type="term" value="C:nucleus"/>
    <property type="evidence" value="ECO:0007669"/>
    <property type="project" value="UniProtKB-SubCell"/>
</dbReference>
<dbReference type="Pfam" id="PF13650">
    <property type="entry name" value="Asp_protease_2"/>
    <property type="match status" value="1"/>
</dbReference>
<comment type="subcellular location">
    <subcellularLocation>
        <location evidence="2">Cytoplasm</location>
    </subcellularLocation>
    <subcellularLocation>
        <location evidence="1">Nucleus</location>
    </subcellularLocation>
</comment>
<dbReference type="InterPro" id="IPR000953">
    <property type="entry name" value="Chromo/chromo_shadow_dom"/>
</dbReference>
<dbReference type="EC" id="3.1.26.4" evidence="4"/>
<dbReference type="Gene3D" id="2.40.50.40">
    <property type="match status" value="1"/>
</dbReference>
<dbReference type="Gene3D" id="3.30.420.10">
    <property type="entry name" value="Ribonuclease H-like superfamily/Ribonuclease H"/>
    <property type="match status" value="1"/>
</dbReference>
<dbReference type="PROSITE" id="PS50013">
    <property type="entry name" value="CHROMO_2"/>
    <property type="match status" value="1"/>
</dbReference>
<organism evidence="30 31">
    <name type="scientific">Hemibagrus guttatus</name>
    <dbReference type="NCBI Taxonomy" id="175788"/>
    <lineage>
        <taxon>Eukaryota</taxon>
        <taxon>Metazoa</taxon>
        <taxon>Chordata</taxon>
        <taxon>Craniata</taxon>
        <taxon>Vertebrata</taxon>
        <taxon>Euteleostomi</taxon>
        <taxon>Actinopterygii</taxon>
        <taxon>Neopterygii</taxon>
        <taxon>Teleostei</taxon>
        <taxon>Ostariophysi</taxon>
        <taxon>Siluriformes</taxon>
        <taxon>Bagridae</taxon>
        <taxon>Hemibagrus</taxon>
    </lineage>
</organism>
<evidence type="ECO:0000256" key="7">
    <source>
        <dbReference type="ARBA" id="ARBA00022679"/>
    </source>
</evidence>
<keyword evidence="17" id="KW-0239">DNA-directed DNA polymerase</keyword>
<dbReference type="Pfam" id="PF00385">
    <property type="entry name" value="Chromo"/>
    <property type="match status" value="1"/>
</dbReference>
<dbReference type="InterPro" id="IPR041588">
    <property type="entry name" value="Integrase_H2C2"/>
</dbReference>
<dbReference type="InterPro" id="IPR043128">
    <property type="entry name" value="Rev_trsase/Diguanyl_cyclase"/>
</dbReference>
<dbReference type="InterPro" id="IPR043502">
    <property type="entry name" value="DNA/RNA_pol_sf"/>
</dbReference>
<keyword evidence="12" id="KW-0255">Endonuclease</keyword>
<evidence type="ECO:0000256" key="17">
    <source>
        <dbReference type="ARBA" id="ARBA00022932"/>
    </source>
</evidence>
<evidence type="ECO:0000259" key="28">
    <source>
        <dbReference type="PROSITE" id="PS50878"/>
    </source>
</evidence>
<evidence type="ECO:0000256" key="11">
    <source>
        <dbReference type="ARBA" id="ARBA00022750"/>
    </source>
</evidence>
<sequence>MQGHDDGDVALDKSEPERLRSLFFPYGVLTLKRILALETLREKNSQQILAKDQEIASLWQMLRSNSAEVVTSLHDQLTQLRAEAEMRETLFQSLQQETEEVKEKLEAVLENTSKALEKNQQWLVYDQQREAYVKAMLAQKCQLEEELHQAKIALLEKNREHDTAEQEVEIQQCYEKIVDELEREQQKGQQLLIEHHQIKKELVEEKLKSAELQQQLSFSEISARAFSRSSRFHLRGLAARWIYRSPRVSFHAFRFCLPFSLLQVLNKQLKCILVSVPVLFITEYRTSPSEQRIMSAPAPLHELVEALRRALASMPGSTAPTNSSASAAASPSPPVIASPVAAPALYSGAAEDCNGFLLQCSLALEMQPHSYPDDRAKVAFIVSHLGGKALRWAEPLWIQNHPIMSSLPRFIEHFKEVFGQPERDSSLGERLCRLKQGSMSVSEYALQFRTLAAASGWNEQALITTYRQGLDPRVRLHLAAYEDSIGLERFIQLSIRFATRMQLCLEEHQGQTATVTLARPPETVNDPEPDSEAMHLGHSGVSAAERQQERQRRLTQNRCFYCGGSGHFVGECPIRPARPMVSALLPDLNVMKPLSIWVSLATSGFCVAATALLDSGSAGNFISGSLCRQLHLRTTATPKVYQIHAVTGRSLRQVCRLAGPLHLQIGALHIEEIHLMVLEDSKADVVLGRPWLEQHDPILSWKTGEVLRWGEQCFEGCFPERPSPRFSRVQKIQMHATSVESPFKSRSVDIPACYSHFRDVFCPRKASKLPPHRPWDCAIDLVPGEPVPRGRIYSLSLPEEKAMEEYIAEALAQGYIRPSTSPAASSFFFVAKKDGGLRPCIDYRALNKITVKFRYPLPLVPAALERLRGATVFSKLDLRSAYNLIRIREGDEWKTAFVTPTGHYEYLVMPYGLANAPSVFQDFMHEVLRDFLHRFVLVYIDDILIYSRSMADHQRHVMEVLRRLRSHHLFLKAEKCLFHQPSVQFLGYVIDRSGVRMDETKVAAVRDWPRPTSVKELQRFLGFANFYRRFIRGYSSVTSPLTNLLRNKPKSLTWNPTALQAFDTLKQAFTTAPLLVHPDPERPFVVEVDASTTGVGAVLSQQQGKPPRLHPCAFFSRKLNPAEVNYDIGNRELLAVKLALEEWRHWLEGAKHPFTVLTDHKNLEYLRAAKRLNPRQARWALFFTRFTFTLSYRPGSKNIKADALSRLHSPDIPTDDPEPILPERLFANPILWSEETLPEPNTSTEGPPGCPPGLQFVPQSRRTNLIHSTHTSLGTGHPGITGTLSLLRQRFWWPHMATEVKRYVQGCRECAMAKTPRHLPSGKLLPLPVPNRPWSHLGVDFITDLPASGGYTCILVIVDRFSKSCRLIPLPRPPTALETAAYLFNQVFRYYGLPEDIVSDRGPQFTSRVWRAFCKRLGVTVSLSSGYHPQTNGQTERKIQEVGRFLRTFCHSHQESWNQFLGWAEYAQNSLRQSTTGLTPFQCVLGYQPPLFPWDGEPSDVPAVDYWFRESERVWGEAHRQLQRAVRRRRTTADLRRSQAPDYQPGQKVWLSTRDIKLRLPCRKLSPRFIGPFTIARKINPVTYRLQLPPEYRIHPVFHVSLLKPHHPSVSPSTGPGAVEEPPLPLLIDDGPAYLVKEVLDSRRRGGRLEYLVDWEGYGPEERSWVPRDDILDPNLLGDFHASHPDRPAPRGRGRPPRRRGPRSSGADRGGGGFYHSLFQLFVLGFSIQSLLQEIQLSAKDLEDKERDNQHIQSQLQRALKELRRALKKVETLESEQKAKRETAPSVSFAYTELERVPKESPQSSSSSPGAHNLLDKSFLECPNCGLQYPSSGHRELLIHIDLCFDTN</sequence>
<evidence type="ECO:0000256" key="18">
    <source>
        <dbReference type="ARBA" id="ARBA00023054"/>
    </source>
</evidence>
<dbReference type="GO" id="GO:0004190">
    <property type="term" value="F:aspartic-type endopeptidase activity"/>
    <property type="evidence" value="ECO:0007669"/>
    <property type="project" value="UniProtKB-KW"/>
</dbReference>
<dbReference type="PANTHER" id="PTHR37984:SF5">
    <property type="entry name" value="PROTEIN NYNRIN-LIKE"/>
    <property type="match status" value="1"/>
</dbReference>
<dbReference type="InterPro" id="IPR050951">
    <property type="entry name" value="Retrovirus_Pol_polyprotein"/>
</dbReference>
<evidence type="ECO:0000259" key="29">
    <source>
        <dbReference type="PROSITE" id="PS50994"/>
    </source>
</evidence>
<evidence type="ECO:0000256" key="24">
    <source>
        <dbReference type="SAM" id="Coils"/>
    </source>
</evidence>
<keyword evidence="23" id="KW-0863">Zinc-finger</keyword>
<dbReference type="Gene3D" id="1.20.5.1180">
    <property type="entry name" value="Geminin coiled-coil domain"/>
    <property type="match status" value="1"/>
</dbReference>
<evidence type="ECO:0000256" key="8">
    <source>
        <dbReference type="ARBA" id="ARBA00022695"/>
    </source>
</evidence>
<evidence type="ECO:0000256" key="15">
    <source>
        <dbReference type="ARBA" id="ARBA00022908"/>
    </source>
</evidence>
<keyword evidence="14" id="KW-0460">Magnesium</keyword>
<keyword evidence="19" id="KW-0238">DNA-binding</keyword>
<dbReference type="InterPro" id="IPR016197">
    <property type="entry name" value="Chromo-like_dom_sf"/>
</dbReference>
<keyword evidence="18 24" id="KW-0175">Coiled coil</keyword>
<evidence type="ECO:0000256" key="16">
    <source>
        <dbReference type="ARBA" id="ARBA00022918"/>
    </source>
</evidence>
<dbReference type="InterPro" id="IPR001584">
    <property type="entry name" value="Integrase_cat-core"/>
</dbReference>
<dbReference type="Pfam" id="PF17921">
    <property type="entry name" value="Integrase_H2C2"/>
    <property type="match status" value="1"/>
</dbReference>